<evidence type="ECO:0000256" key="3">
    <source>
        <dbReference type="ARBA" id="ARBA00022692"/>
    </source>
</evidence>
<dbReference type="SUPFAM" id="SSF81324">
    <property type="entry name" value="Voltage-gated potassium channels"/>
    <property type="match status" value="1"/>
</dbReference>
<dbReference type="InterPro" id="IPR050721">
    <property type="entry name" value="Trk_Ktr_HKT_K-transport"/>
</dbReference>
<dbReference type="AlphaFoldDB" id="A0A1X4XZF4"/>
<keyword evidence="7 11" id="KW-0407">Ion channel</keyword>
<dbReference type="Gene3D" id="3.30.70.1450">
    <property type="entry name" value="Regulator of K+ conductance, C-terminal domain"/>
    <property type="match status" value="1"/>
</dbReference>
<evidence type="ECO:0000256" key="6">
    <source>
        <dbReference type="ARBA" id="ARBA00023136"/>
    </source>
</evidence>
<evidence type="ECO:0000259" key="9">
    <source>
        <dbReference type="Pfam" id="PF02254"/>
    </source>
</evidence>
<evidence type="ECO:0000259" key="10">
    <source>
        <dbReference type="Pfam" id="PF07885"/>
    </source>
</evidence>
<gene>
    <name evidence="11" type="ORF">DESAMIL20_14</name>
</gene>
<evidence type="ECO:0000256" key="8">
    <source>
        <dbReference type="SAM" id="Phobius"/>
    </source>
</evidence>
<dbReference type="Gene3D" id="1.10.287.70">
    <property type="match status" value="1"/>
</dbReference>
<reference evidence="11 12" key="1">
    <citation type="journal article" date="2017" name="Front. Microbiol.">
        <title>Genome Sequence of Desulfurella amilsii Strain TR1 and Comparative Genomics of Desulfurellaceae Family.</title>
        <authorList>
            <person name="Florentino A.P."/>
            <person name="Stams A.J."/>
            <person name="Sanchez-Andrea I."/>
        </authorList>
    </citation>
    <scope>NUCLEOTIDE SEQUENCE [LARGE SCALE GENOMIC DNA]</scope>
    <source>
        <strain evidence="11 12">TR1</strain>
    </source>
</reference>
<dbReference type="Pfam" id="PF02254">
    <property type="entry name" value="TrkA_N"/>
    <property type="match status" value="1"/>
</dbReference>
<comment type="subcellular location">
    <subcellularLocation>
        <location evidence="1">Cell membrane</location>
        <topology evidence="1">Multi-pass membrane protein</topology>
    </subcellularLocation>
</comment>
<sequence length="330" mass="37349">MFSYLLVIYHKLNIVASRNKKQFFQIFVILVIVLALFAYLFSYYEKISFFNSIYWALTTASTVGYGDIVPKNNTGKVIAMGLMIIGVSMIGVFLANLSSIVLDFKLGRFFGTMESHFVKDHIVILGFSDYVKNSLEEILKDNNKNVVLMADIDNNPFSNYNLIFIKGDITIENDIYKTKLANAKLCIVSDSDDSKTLIAAMTVKNLYKDLYIVALVFKKELAKVLRNFGINEVFSSGTFSSKLLVKTTFITGISKFFSQLLDEEFKESLVEKITPDSLINSTFDEAMYKLKNETGELLVGVKRDKENIIINPTEKDFKLSAEDKLLLIGK</sequence>
<dbReference type="GO" id="GO:0005886">
    <property type="term" value="C:plasma membrane"/>
    <property type="evidence" value="ECO:0007669"/>
    <property type="project" value="UniProtKB-SubCell"/>
</dbReference>
<feature type="transmembrane region" description="Helical" evidence="8">
    <location>
        <begin position="23"/>
        <end position="41"/>
    </location>
</feature>
<accession>A0A1X4XZF4</accession>
<keyword evidence="12" id="KW-1185">Reference proteome</keyword>
<dbReference type="OrthoDB" id="9799090at2"/>
<dbReference type="PRINTS" id="PR01333">
    <property type="entry name" value="2POREKCHANEL"/>
</dbReference>
<feature type="domain" description="Potassium channel" evidence="10">
    <location>
        <begin position="27"/>
        <end position="101"/>
    </location>
</feature>
<keyword evidence="5" id="KW-0406">Ion transport</keyword>
<organism evidence="11 12">
    <name type="scientific">Desulfurella amilsii</name>
    <dbReference type="NCBI Taxonomy" id="1562698"/>
    <lineage>
        <taxon>Bacteria</taxon>
        <taxon>Pseudomonadati</taxon>
        <taxon>Campylobacterota</taxon>
        <taxon>Desulfurellia</taxon>
        <taxon>Desulfurellales</taxon>
        <taxon>Desulfurellaceae</taxon>
        <taxon>Desulfurella</taxon>
    </lineage>
</organism>
<dbReference type="Pfam" id="PF07885">
    <property type="entry name" value="Ion_trans_2"/>
    <property type="match status" value="1"/>
</dbReference>
<keyword evidence="3 8" id="KW-0812">Transmembrane</keyword>
<evidence type="ECO:0000313" key="11">
    <source>
        <dbReference type="EMBL" id="OSS42906.1"/>
    </source>
</evidence>
<evidence type="ECO:0000256" key="7">
    <source>
        <dbReference type="ARBA" id="ARBA00023303"/>
    </source>
</evidence>
<dbReference type="Proteomes" id="UP000194141">
    <property type="component" value="Unassembled WGS sequence"/>
</dbReference>
<dbReference type="InterPro" id="IPR036291">
    <property type="entry name" value="NAD(P)-bd_dom_sf"/>
</dbReference>
<keyword evidence="4 8" id="KW-1133">Transmembrane helix</keyword>
<dbReference type="SUPFAM" id="SSF51735">
    <property type="entry name" value="NAD(P)-binding Rossmann-fold domains"/>
    <property type="match status" value="1"/>
</dbReference>
<dbReference type="InterPro" id="IPR036721">
    <property type="entry name" value="RCK_C_sf"/>
</dbReference>
<dbReference type="PANTHER" id="PTHR43833">
    <property type="entry name" value="POTASSIUM CHANNEL PROTEIN 2-RELATED-RELATED"/>
    <property type="match status" value="1"/>
</dbReference>
<comment type="caution">
    <text evidence="11">The sequence shown here is derived from an EMBL/GenBank/DDBJ whole genome shotgun (WGS) entry which is preliminary data.</text>
</comment>
<dbReference type="RefSeq" id="WP_086032842.1">
    <property type="nucleotide sequence ID" value="NZ_MDSU01000001.1"/>
</dbReference>
<dbReference type="PANTHER" id="PTHR43833:SF9">
    <property type="entry name" value="POTASSIUM CHANNEL PROTEIN YUGO-RELATED"/>
    <property type="match status" value="1"/>
</dbReference>
<feature type="transmembrane region" description="Helical" evidence="8">
    <location>
        <begin position="77"/>
        <end position="97"/>
    </location>
</feature>
<evidence type="ECO:0000256" key="5">
    <source>
        <dbReference type="ARBA" id="ARBA00023065"/>
    </source>
</evidence>
<evidence type="ECO:0000256" key="2">
    <source>
        <dbReference type="ARBA" id="ARBA00022448"/>
    </source>
</evidence>
<dbReference type="InterPro" id="IPR003148">
    <property type="entry name" value="RCK_N"/>
</dbReference>
<dbReference type="STRING" id="1562698.DESAMIL20_14"/>
<dbReference type="InterPro" id="IPR003280">
    <property type="entry name" value="2pore_dom_K_chnl"/>
</dbReference>
<proteinExistence type="predicted"/>
<dbReference type="GO" id="GO:0005267">
    <property type="term" value="F:potassium channel activity"/>
    <property type="evidence" value="ECO:0007669"/>
    <property type="project" value="InterPro"/>
</dbReference>
<keyword evidence="6 8" id="KW-0472">Membrane</keyword>
<dbReference type="InterPro" id="IPR013099">
    <property type="entry name" value="K_chnl_dom"/>
</dbReference>
<evidence type="ECO:0000256" key="4">
    <source>
        <dbReference type="ARBA" id="ARBA00022989"/>
    </source>
</evidence>
<keyword evidence="2" id="KW-0813">Transport</keyword>
<evidence type="ECO:0000256" key="1">
    <source>
        <dbReference type="ARBA" id="ARBA00004651"/>
    </source>
</evidence>
<feature type="domain" description="RCK N-terminal" evidence="9">
    <location>
        <begin position="122"/>
        <end position="235"/>
    </location>
</feature>
<dbReference type="EMBL" id="MDSU01000001">
    <property type="protein sequence ID" value="OSS42906.1"/>
    <property type="molecule type" value="Genomic_DNA"/>
</dbReference>
<evidence type="ECO:0000313" key="12">
    <source>
        <dbReference type="Proteomes" id="UP000194141"/>
    </source>
</evidence>
<name>A0A1X4XZF4_9BACT</name>
<dbReference type="Gene3D" id="3.40.50.720">
    <property type="entry name" value="NAD(P)-binding Rossmann-like Domain"/>
    <property type="match status" value="1"/>
</dbReference>
<protein>
    <submittedName>
        <fullName evidence="11">Potassium voltage-gated channel subfamily KQT, possible potassium channel, VIC family</fullName>
    </submittedName>
</protein>